<comment type="caution">
    <text evidence="8">The sequence shown here is derived from an EMBL/GenBank/DDBJ whole genome shotgun (WGS) entry which is preliminary data.</text>
</comment>
<comment type="subcellular location">
    <subcellularLocation>
        <location evidence="1">Cell membrane</location>
        <topology evidence="1">Multi-pass membrane protein</topology>
    </subcellularLocation>
</comment>
<keyword evidence="3 6" id="KW-0812">Transmembrane</keyword>
<dbReference type="Proteomes" id="UP001596107">
    <property type="component" value="Unassembled WGS sequence"/>
</dbReference>
<feature type="domain" description="RDD" evidence="7">
    <location>
        <begin position="32"/>
        <end position="174"/>
    </location>
</feature>
<evidence type="ECO:0000256" key="4">
    <source>
        <dbReference type="ARBA" id="ARBA00022989"/>
    </source>
</evidence>
<dbReference type="InterPro" id="IPR010432">
    <property type="entry name" value="RDD"/>
</dbReference>
<dbReference type="EMBL" id="JBHSNB010000001">
    <property type="protein sequence ID" value="MFC5583768.1"/>
    <property type="molecule type" value="Genomic_DNA"/>
</dbReference>
<evidence type="ECO:0000256" key="6">
    <source>
        <dbReference type="SAM" id="Phobius"/>
    </source>
</evidence>
<evidence type="ECO:0000256" key="1">
    <source>
        <dbReference type="ARBA" id="ARBA00004651"/>
    </source>
</evidence>
<keyword evidence="5 6" id="KW-0472">Membrane</keyword>
<accession>A0ABW0T4N0</accession>
<name>A0ABW0T4N0_9HYPH</name>
<dbReference type="PANTHER" id="PTHR36115">
    <property type="entry name" value="PROLINE-RICH ANTIGEN HOMOLOG-RELATED"/>
    <property type="match status" value="1"/>
</dbReference>
<evidence type="ECO:0000256" key="2">
    <source>
        <dbReference type="ARBA" id="ARBA00022475"/>
    </source>
</evidence>
<dbReference type="PANTHER" id="PTHR36115:SF6">
    <property type="entry name" value="PROLINE-RICH ANTIGEN HOMOLOG"/>
    <property type="match status" value="1"/>
</dbReference>
<gene>
    <name evidence="8" type="ORF">ACFPOD_01480</name>
</gene>
<feature type="transmembrane region" description="Helical" evidence="6">
    <location>
        <begin position="83"/>
        <end position="109"/>
    </location>
</feature>
<evidence type="ECO:0000256" key="3">
    <source>
        <dbReference type="ARBA" id="ARBA00022692"/>
    </source>
</evidence>
<feature type="transmembrane region" description="Helical" evidence="6">
    <location>
        <begin position="142"/>
        <end position="163"/>
    </location>
</feature>
<dbReference type="InterPro" id="IPR051791">
    <property type="entry name" value="Pra-immunoreactive"/>
</dbReference>
<reference evidence="9" key="1">
    <citation type="journal article" date="2019" name="Int. J. Syst. Evol. Microbiol.">
        <title>The Global Catalogue of Microorganisms (GCM) 10K type strain sequencing project: providing services to taxonomists for standard genome sequencing and annotation.</title>
        <authorList>
            <consortium name="The Broad Institute Genomics Platform"/>
            <consortium name="The Broad Institute Genome Sequencing Center for Infectious Disease"/>
            <person name="Wu L."/>
            <person name="Ma J."/>
        </authorList>
    </citation>
    <scope>NUCLEOTIDE SEQUENCE [LARGE SCALE GENOMIC DNA]</scope>
    <source>
        <strain evidence="9">JCM 3366</strain>
    </source>
</reference>
<keyword evidence="2" id="KW-1003">Cell membrane</keyword>
<evidence type="ECO:0000313" key="8">
    <source>
        <dbReference type="EMBL" id="MFC5583768.1"/>
    </source>
</evidence>
<dbReference type="Pfam" id="PF06271">
    <property type="entry name" value="RDD"/>
    <property type="match status" value="1"/>
</dbReference>
<protein>
    <submittedName>
        <fullName evidence="8">RDD family protein</fullName>
    </submittedName>
</protein>
<sequence length="191" mass="20953">MPHASDHAHPFETASESRRTEIHIRQGGWLHLRRVLALFIDYALYATLAFSLAVAATMLMERMTGIGGAQFASHGFSEQSVNAFYTLSAAFASVTTLAIVVIYVGLTLGGRRQATLGMRILGLRLERLDNTKITARYGIAHFLLFLATATIFTPLVLFAPFVLTNRQTLHDRLLDIVILGSAENLIPGAKL</sequence>
<dbReference type="RefSeq" id="WP_223020373.1">
    <property type="nucleotide sequence ID" value="NZ_CP078143.1"/>
</dbReference>
<proteinExistence type="predicted"/>
<evidence type="ECO:0000313" key="9">
    <source>
        <dbReference type="Proteomes" id="UP001596107"/>
    </source>
</evidence>
<keyword evidence="4 6" id="KW-1133">Transmembrane helix</keyword>
<evidence type="ECO:0000259" key="7">
    <source>
        <dbReference type="Pfam" id="PF06271"/>
    </source>
</evidence>
<keyword evidence="9" id="KW-1185">Reference proteome</keyword>
<feature type="transmembrane region" description="Helical" evidence="6">
    <location>
        <begin position="35"/>
        <end position="60"/>
    </location>
</feature>
<organism evidence="8 9">
    <name type="scientific">Nitratireductor kimnyeongensis</name>
    <dbReference type="NCBI Taxonomy" id="430679"/>
    <lineage>
        <taxon>Bacteria</taxon>
        <taxon>Pseudomonadati</taxon>
        <taxon>Pseudomonadota</taxon>
        <taxon>Alphaproteobacteria</taxon>
        <taxon>Hyphomicrobiales</taxon>
        <taxon>Phyllobacteriaceae</taxon>
        <taxon>Nitratireductor</taxon>
    </lineage>
</organism>
<evidence type="ECO:0000256" key="5">
    <source>
        <dbReference type="ARBA" id="ARBA00023136"/>
    </source>
</evidence>